<feature type="transmembrane region" description="Helical" evidence="1">
    <location>
        <begin position="28"/>
        <end position="47"/>
    </location>
</feature>
<dbReference type="RefSeq" id="WP_133572402.1">
    <property type="nucleotide sequence ID" value="NZ_SNYR01000002.1"/>
</dbReference>
<name>A0A4R6VNG6_9HYPH</name>
<reference evidence="2 3" key="1">
    <citation type="submission" date="2019-03" db="EMBL/GenBank/DDBJ databases">
        <title>Genomic Encyclopedia of Type Strains, Phase III (KMG-III): the genomes of soil and plant-associated and newly described type strains.</title>
        <authorList>
            <person name="Whitman W."/>
        </authorList>
    </citation>
    <scope>NUCLEOTIDE SEQUENCE [LARGE SCALE GENOMIC DNA]</scope>
    <source>
        <strain evidence="2 3">CGMCC 1.7002</strain>
    </source>
</reference>
<protein>
    <submittedName>
        <fullName evidence="2">Uncharacterized protein</fullName>
    </submittedName>
</protein>
<keyword evidence="1" id="KW-0812">Transmembrane</keyword>
<evidence type="ECO:0000256" key="1">
    <source>
        <dbReference type="SAM" id="Phobius"/>
    </source>
</evidence>
<gene>
    <name evidence="2" type="ORF">ATL17_1748</name>
</gene>
<dbReference type="AlphaFoldDB" id="A0A4R6VNG6"/>
<keyword evidence="1" id="KW-1133">Transmembrane helix</keyword>
<organism evidence="2 3">
    <name type="scientific">Maritalea mobilis</name>
    <dbReference type="NCBI Taxonomy" id="483324"/>
    <lineage>
        <taxon>Bacteria</taxon>
        <taxon>Pseudomonadati</taxon>
        <taxon>Pseudomonadota</taxon>
        <taxon>Alphaproteobacteria</taxon>
        <taxon>Hyphomicrobiales</taxon>
        <taxon>Devosiaceae</taxon>
        <taxon>Maritalea</taxon>
    </lineage>
</organism>
<dbReference type="Proteomes" id="UP000295391">
    <property type="component" value="Unassembled WGS sequence"/>
</dbReference>
<accession>A0A4R6VNG6</accession>
<dbReference type="EMBL" id="SNYR01000002">
    <property type="protein sequence ID" value="TDQ63740.1"/>
    <property type="molecule type" value="Genomic_DNA"/>
</dbReference>
<keyword evidence="3" id="KW-1185">Reference proteome</keyword>
<proteinExistence type="predicted"/>
<evidence type="ECO:0000313" key="2">
    <source>
        <dbReference type="EMBL" id="TDQ63740.1"/>
    </source>
</evidence>
<comment type="caution">
    <text evidence="2">The sequence shown here is derived from an EMBL/GenBank/DDBJ whole genome shotgun (WGS) entry which is preliminary data.</text>
</comment>
<evidence type="ECO:0000313" key="3">
    <source>
        <dbReference type="Proteomes" id="UP000295391"/>
    </source>
</evidence>
<sequence>MQNQENEQAETVTKTEARQGQRGFNIRVLLISLVVIVLAFAAIYFYAEANDKENPTVVDAPSVESNETTPSN</sequence>
<keyword evidence="1" id="KW-0472">Membrane</keyword>